<dbReference type="HOGENOM" id="CLU_027402_4_2_7"/>
<feature type="domain" description="Integrase catalytic" evidence="2">
    <location>
        <begin position="122"/>
        <end position="286"/>
    </location>
</feature>
<evidence type="ECO:0000313" key="4">
    <source>
        <dbReference type="Proteomes" id="UP000011131"/>
    </source>
</evidence>
<dbReference type="GO" id="GO:0015074">
    <property type="term" value="P:DNA integration"/>
    <property type="evidence" value="ECO:0007669"/>
    <property type="project" value="InterPro"/>
</dbReference>
<dbReference type="STRING" id="1278073.MYSTI_02128"/>
<reference evidence="3 4" key="1">
    <citation type="journal article" date="2013" name="Genome Announc.">
        <title>Complete genome sequence of Myxococcus stipitatus strain DSM 14675, a fruiting myxobacterium.</title>
        <authorList>
            <person name="Huntley S."/>
            <person name="Kneip S."/>
            <person name="Treuner-Lange A."/>
            <person name="Sogaard-Andersen L."/>
        </authorList>
    </citation>
    <scope>NUCLEOTIDE SEQUENCE [LARGE SCALE GENOMIC DNA]</scope>
    <source>
        <strain evidence="4">DSM 14675 / JCM 12634 / Mx s8</strain>
    </source>
</reference>
<evidence type="ECO:0000259" key="2">
    <source>
        <dbReference type="PROSITE" id="PS50994"/>
    </source>
</evidence>
<accession>L7U6K3</accession>
<dbReference type="InterPro" id="IPR036397">
    <property type="entry name" value="RNaseH_sf"/>
</dbReference>
<name>L7U6K3_MYXSD</name>
<dbReference type="AlphaFoldDB" id="L7U6K3"/>
<sequence>MRFTAIQEEKANYPVAMLCRVLEVSRAGYYAWEGREASARQKANAALVERIQQVHQDSRRTYGSPRVQAELKAQGLPVGRHRVARLMREAGLRARRRRRFVHTTDSKHSLSVAPNMLARDFNPPRPDRTWATDITYVPTREGCLYLAVVLDLFSRRVIGWAMDRCIDQHLVLSALDMALKGRCPPAGLRHHSDRGSQYASEDYQRALAARGIRCSMSRKANCWDNAVVESFFSMLKTELVHDADFSTREAAKVACSSSSRCSTTASGGTPHLATSVPPSSRRPPRRCHWLLNPPVHRTRASSGAG</sequence>
<dbReference type="SUPFAM" id="SSF53098">
    <property type="entry name" value="Ribonuclease H-like"/>
    <property type="match status" value="1"/>
</dbReference>
<feature type="region of interest" description="Disordered" evidence="1">
    <location>
        <begin position="259"/>
        <end position="305"/>
    </location>
</feature>
<dbReference type="InterPro" id="IPR025948">
    <property type="entry name" value="HTH-like_dom"/>
</dbReference>
<dbReference type="PATRIC" id="fig|1278073.3.peg.2165"/>
<dbReference type="InterPro" id="IPR012337">
    <property type="entry name" value="RNaseH-like_sf"/>
</dbReference>
<gene>
    <name evidence="3" type="ordered locus">MYSTI_02128</name>
</gene>
<protein>
    <submittedName>
        <fullName evidence="3">IS5 family transposase orfB</fullName>
    </submittedName>
</protein>
<dbReference type="InterPro" id="IPR048020">
    <property type="entry name" value="Transpos_IS3"/>
</dbReference>
<dbReference type="PROSITE" id="PS50994">
    <property type="entry name" value="INTEGRASE"/>
    <property type="match status" value="1"/>
</dbReference>
<dbReference type="EMBL" id="CP004025">
    <property type="protein sequence ID" value="AGC43455.1"/>
    <property type="molecule type" value="Genomic_DNA"/>
</dbReference>
<feature type="compositionally biased region" description="Low complexity" evidence="1">
    <location>
        <begin position="259"/>
        <end position="268"/>
    </location>
</feature>
<dbReference type="GO" id="GO:0003676">
    <property type="term" value="F:nucleic acid binding"/>
    <property type="evidence" value="ECO:0007669"/>
    <property type="project" value="InterPro"/>
</dbReference>
<dbReference type="PANTHER" id="PTHR46889:SF4">
    <property type="entry name" value="TRANSPOSASE INSO FOR INSERTION SEQUENCE ELEMENT IS911B-RELATED"/>
    <property type="match status" value="1"/>
</dbReference>
<dbReference type="PANTHER" id="PTHR46889">
    <property type="entry name" value="TRANSPOSASE INSF FOR INSERTION SEQUENCE IS3B-RELATED"/>
    <property type="match status" value="1"/>
</dbReference>
<dbReference type="InterPro" id="IPR050900">
    <property type="entry name" value="Transposase_IS3/IS150/IS904"/>
</dbReference>
<organism evidence="3 4">
    <name type="scientific">Myxococcus stipitatus (strain DSM 14675 / JCM 12634 / Mx s8)</name>
    <dbReference type="NCBI Taxonomy" id="1278073"/>
    <lineage>
        <taxon>Bacteria</taxon>
        <taxon>Pseudomonadati</taxon>
        <taxon>Myxococcota</taxon>
        <taxon>Myxococcia</taxon>
        <taxon>Myxococcales</taxon>
        <taxon>Cystobacterineae</taxon>
        <taxon>Myxococcaceae</taxon>
        <taxon>Myxococcus</taxon>
    </lineage>
</organism>
<dbReference type="Pfam" id="PF13276">
    <property type="entry name" value="HTH_21"/>
    <property type="match status" value="1"/>
</dbReference>
<dbReference type="Gene3D" id="3.30.420.10">
    <property type="entry name" value="Ribonuclease H-like superfamily/Ribonuclease H"/>
    <property type="match status" value="1"/>
</dbReference>
<proteinExistence type="predicted"/>
<dbReference type="eggNOG" id="COG2801">
    <property type="taxonomic scope" value="Bacteria"/>
</dbReference>
<evidence type="ECO:0000256" key="1">
    <source>
        <dbReference type="SAM" id="MobiDB-lite"/>
    </source>
</evidence>
<dbReference type="NCBIfam" id="NF033516">
    <property type="entry name" value="transpos_IS3"/>
    <property type="match status" value="1"/>
</dbReference>
<dbReference type="Pfam" id="PF00665">
    <property type="entry name" value="rve"/>
    <property type="match status" value="1"/>
</dbReference>
<dbReference type="InterPro" id="IPR001584">
    <property type="entry name" value="Integrase_cat-core"/>
</dbReference>
<dbReference type="KEGG" id="msd:MYSTI_02128"/>
<evidence type="ECO:0000313" key="3">
    <source>
        <dbReference type="EMBL" id="AGC43455.1"/>
    </source>
</evidence>
<dbReference type="Proteomes" id="UP000011131">
    <property type="component" value="Chromosome"/>
</dbReference>
<keyword evidence="4" id="KW-1185">Reference proteome</keyword>